<name>S7PXI8_GLOTA</name>
<sequence>MHSLLCSQDILSQVFGQLVNELDNIRDGEEERNEIQKSLLRGTMLHAALTCRTMQEPALDALWRILDSLHPIFRLVNGFGSVHGNFTLIKGVTEEELQRVRKYSGRVRKLFYVGYYEPIHPVAYLRLAQALGSPILPLLRDLTWSSRDVGLQLPSLVTSTLVNVNIRLFISEDDDDDDEDRFKLAHSVTQTQALQIVVEDLADKVPHIQELVLENFRPGVSLYTVRNFTRLRSLRIATDVYWQSYNAFVSISYSDLLALSQMGSLSELSANVDDTDVLTTSRALSFRSLRVLKLTGHLSKVIAVLKLVQSIPLQRIDVCLGGGDAPQHDWYQNFFRCISLPSLRHLFVEFTYDLQKQNVRAGVVLDVRTIIPPLLVCAQLTHFEIELSSHAEQRVLMDDDDLLQMAQAWPHLEYFCWNFAYDISRIPTVRGLHAFAAHCPRLRTLMIALNGNVPFPEANKAPDSQHDLKRLVAYGPDLGEITDTAQWVYALFPSVEDIMERGKWPQVLKIVQAFRRMRAVHG</sequence>
<dbReference type="RefSeq" id="XP_007869208.1">
    <property type="nucleotide sequence ID" value="XM_007871017.1"/>
</dbReference>
<dbReference type="EMBL" id="KB469308">
    <property type="protein sequence ID" value="EPQ52002.1"/>
    <property type="molecule type" value="Genomic_DNA"/>
</dbReference>
<organism evidence="1 2">
    <name type="scientific">Gloeophyllum trabeum (strain ATCC 11539 / FP-39264 / Madison 617)</name>
    <name type="common">Brown rot fungus</name>
    <dbReference type="NCBI Taxonomy" id="670483"/>
    <lineage>
        <taxon>Eukaryota</taxon>
        <taxon>Fungi</taxon>
        <taxon>Dikarya</taxon>
        <taxon>Basidiomycota</taxon>
        <taxon>Agaricomycotina</taxon>
        <taxon>Agaricomycetes</taxon>
        <taxon>Gloeophyllales</taxon>
        <taxon>Gloeophyllaceae</taxon>
        <taxon>Gloeophyllum</taxon>
    </lineage>
</organism>
<evidence type="ECO:0000313" key="1">
    <source>
        <dbReference type="EMBL" id="EPQ52002.1"/>
    </source>
</evidence>
<accession>S7PXI8</accession>
<dbReference type="eggNOG" id="ENOG502STA9">
    <property type="taxonomic scope" value="Eukaryota"/>
</dbReference>
<reference evidence="1 2" key="1">
    <citation type="journal article" date="2012" name="Science">
        <title>The Paleozoic origin of enzymatic lignin decomposition reconstructed from 31 fungal genomes.</title>
        <authorList>
            <person name="Floudas D."/>
            <person name="Binder M."/>
            <person name="Riley R."/>
            <person name="Barry K."/>
            <person name="Blanchette R.A."/>
            <person name="Henrissat B."/>
            <person name="Martinez A.T."/>
            <person name="Otillar R."/>
            <person name="Spatafora J.W."/>
            <person name="Yadav J.S."/>
            <person name="Aerts A."/>
            <person name="Benoit I."/>
            <person name="Boyd A."/>
            <person name="Carlson A."/>
            <person name="Copeland A."/>
            <person name="Coutinho P.M."/>
            <person name="de Vries R.P."/>
            <person name="Ferreira P."/>
            <person name="Findley K."/>
            <person name="Foster B."/>
            <person name="Gaskell J."/>
            <person name="Glotzer D."/>
            <person name="Gorecki P."/>
            <person name="Heitman J."/>
            <person name="Hesse C."/>
            <person name="Hori C."/>
            <person name="Igarashi K."/>
            <person name="Jurgens J.A."/>
            <person name="Kallen N."/>
            <person name="Kersten P."/>
            <person name="Kohler A."/>
            <person name="Kuees U."/>
            <person name="Kumar T.K.A."/>
            <person name="Kuo A."/>
            <person name="LaButti K."/>
            <person name="Larrondo L.F."/>
            <person name="Lindquist E."/>
            <person name="Ling A."/>
            <person name="Lombard V."/>
            <person name="Lucas S."/>
            <person name="Lundell T."/>
            <person name="Martin R."/>
            <person name="McLaughlin D.J."/>
            <person name="Morgenstern I."/>
            <person name="Morin E."/>
            <person name="Murat C."/>
            <person name="Nagy L.G."/>
            <person name="Nolan M."/>
            <person name="Ohm R.A."/>
            <person name="Patyshakuliyeva A."/>
            <person name="Rokas A."/>
            <person name="Ruiz-Duenas F.J."/>
            <person name="Sabat G."/>
            <person name="Salamov A."/>
            <person name="Samejima M."/>
            <person name="Schmutz J."/>
            <person name="Slot J.C."/>
            <person name="St John F."/>
            <person name="Stenlid J."/>
            <person name="Sun H."/>
            <person name="Sun S."/>
            <person name="Syed K."/>
            <person name="Tsang A."/>
            <person name="Wiebenga A."/>
            <person name="Young D."/>
            <person name="Pisabarro A."/>
            <person name="Eastwood D.C."/>
            <person name="Martin F."/>
            <person name="Cullen D."/>
            <person name="Grigoriev I.V."/>
            <person name="Hibbett D.S."/>
        </authorList>
    </citation>
    <scope>NUCLEOTIDE SEQUENCE [LARGE SCALE GENOMIC DNA]</scope>
    <source>
        <strain evidence="1 2">ATCC 11539</strain>
    </source>
</reference>
<dbReference type="GeneID" id="19304542"/>
<gene>
    <name evidence="1" type="ORF">GLOTRDRAFT_140481</name>
</gene>
<dbReference type="OMA" id="THICELT"/>
<dbReference type="SUPFAM" id="SSF52047">
    <property type="entry name" value="RNI-like"/>
    <property type="match status" value="1"/>
</dbReference>
<dbReference type="OrthoDB" id="2631350at2759"/>
<dbReference type="HOGENOM" id="CLU_021164_3_2_1"/>
<dbReference type="AlphaFoldDB" id="S7PXI8"/>
<protein>
    <recommendedName>
        <fullName evidence="3">F-box domain-containing protein</fullName>
    </recommendedName>
</protein>
<dbReference type="Gene3D" id="3.80.10.10">
    <property type="entry name" value="Ribonuclease Inhibitor"/>
    <property type="match status" value="1"/>
</dbReference>
<proteinExistence type="predicted"/>
<dbReference type="Proteomes" id="UP000030669">
    <property type="component" value="Unassembled WGS sequence"/>
</dbReference>
<keyword evidence="2" id="KW-1185">Reference proteome</keyword>
<dbReference type="KEGG" id="gtr:GLOTRDRAFT_140481"/>
<evidence type="ECO:0000313" key="2">
    <source>
        <dbReference type="Proteomes" id="UP000030669"/>
    </source>
</evidence>
<evidence type="ECO:0008006" key="3">
    <source>
        <dbReference type="Google" id="ProtNLM"/>
    </source>
</evidence>
<dbReference type="InterPro" id="IPR032675">
    <property type="entry name" value="LRR_dom_sf"/>
</dbReference>